<dbReference type="Pfam" id="PF00126">
    <property type="entry name" value="HTH_1"/>
    <property type="match status" value="1"/>
</dbReference>
<evidence type="ECO:0000313" key="6">
    <source>
        <dbReference type="EMBL" id="KRM61331.1"/>
    </source>
</evidence>
<dbReference type="Pfam" id="PF03466">
    <property type="entry name" value="LysR_substrate"/>
    <property type="match status" value="1"/>
</dbReference>
<dbReference type="EMBL" id="AYYY01000029">
    <property type="protein sequence ID" value="KRM61331.1"/>
    <property type="molecule type" value="Genomic_DNA"/>
</dbReference>
<dbReference type="SUPFAM" id="SSF53850">
    <property type="entry name" value="Periplasmic binding protein-like II"/>
    <property type="match status" value="1"/>
</dbReference>
<keyword evidence="3" id="KW-0238">DNA-binding</keyword>
<dbReference type="PRINTS" id="PR00039">
    <property type="entry name" value="HTHLYSR"/>
</dbReference>
<evidence type="ECO:0000313" key="7">
    <source>
        <dbReference type="Proteomes" id="UP000051733"/>
    </source>
</evidence>
<organism evidence="6 7">
    <name type="scientific">Paucilactobacillus vaccinostercus DSM 20634</name>
    <dbReference type="NCBI Taxonomy" id="1423813"/>
    <lineage>
        <taxon>Bacteria</taxon>
        <taxon>Bacillati</taxon>
        <taxon>Bacillota</taxon>
        <taxon>Bacilli</taxon>
        <taxon>Lactobacillales</taxon>
        <taxon>Lactobacillaceae</taxon>
        <taxon>Paucilactobacillus</taxon>
    </lineage>
</organism>
<dbReference type="InterPro" id="IPR036388">
    <property type="entry name" value="WH-like_DNA-bd_sf"/>
</dbReference>
<dbReference type="STRING" id="1423813.FC26_GL001881"/>
<dbReference type="InterPro" id="IPR005119">
    <property type="entry name" value="LysR_subst-bd"/>
</dbReference>
<gene>
    <name evidence="6" type="ORF">FC26_GL001881</name>
</gene>
<protein>
    <recommendedName>
        <fullName evidence="5">HTH lysR-type domain-containing protein</fullName>
    </recommendedName>
</protein>
<dbReference type="InterPro" id="IPR000847">
    <property type="entry name" value="LysR_HTH_N"/>
</dbReference>
<dbReference type="PANTHER" id="PTHR30419">
    <property type="entry name" value="HTH-TYPE TRANSCRIPTIONAL REGULATOR YBHD"/>
    <property type="match status" value="1"/>
</dbReference>
<dbReference type="InterPro" id="IPR036390">
    <property type="entry name" value="WH_DNA-bd_sf"/>
</dbReference>
<keyword evidence="4" id="KW-0804">Transcription</keyword>
<feature type="domain" description="HTH lysR-type" evidence="5">
    <location>
        <begin position="11"/>
        <end position="61"/>
    </location>
</feature>
<comment type="similarity">
    <text evidence="1">Belongs to the LysR transcriptional regulatory family.</text>
</comment>
<proteinExistence type="inferred from homology"/>
<dbReference type="Proteomes" id="UP000051733">
    <property type="component" value="Unassembled WGS sequence"/>
</dbReference>
<name>A0A0R2AEG2_9LACO</name>
<evidence type="ECO:0000259" key="5">
    <source>
        <dbReference type="PROSITE" id="PS50931"/>
    </source>
</evidence>
<evidence type="ECO:0000256" key="2">
    <source>
        <dbReference type="ARBA" id="ARBA00023015"/>
    </source>
</evidence>
<dbReference type="GO" id="GO:0005829">
    <property type="term" value="C:cytosol"/>
    <property type="evidence" value="ECO:0007669"/>
    <property type="project" value="TreeGrafter"/>
</dbReference>
<comment type="caution">
    <text evidence="6">The sequence shown here is derived from an EMBL/GenBank/DDBJ whole genome shotgun (WGS) entry which is preliminary data.</text>
</comment>
<dbReference type="Gene3D" id="1.10.10.10">
    <property type="entry name" value="Winged helix-like DNA-binding domain superfamily/Winged helix DNA-binding domain"/>
    <property type="match status" value="1"/>
</dbReference>
<sequence>MEDAMFNISDYILTIVAQGTFSQAAKQLHISQPALSIAVKKLETQIGQPLFDRGQTPLALTTAGELYVAKARQVVALEESLTDDLTHLEHRLTGNLTIGGAFISVTYLLPPLLRRFHEQFPNVQLTVLEAPFPDLPRLLRDRQIDLAVDTDLVLNPQINSVKLFENHVLLAVPDHLITDVTILTKGYQYADILADQHIQAPQRVALATFAQLPFVLMTPSNEIAQRTAPLFTAANFKPTTAMIVNQQISAYEFARRNWGAAFVTDTLIKHSTPVTGMHFYRIESVEQPRYVAASYYKQDYQSQRLQKFIAVAQQFYH</sequence>
<evidence type="ECO:0000256" key="1">
    <source>
        <dbReference type="ARBA" id="ARBA00009437"/>
    </source>
</evidence>
<dbReference type="AlphaFoldDB" id="A0A0R2AEG2"/>
<dbReference type="GO" id="GO:0003677">
    <property type="term" value="F:DNA binding"/>
    <property type="evidence" value="ECO:0007669"/>
    <property type="project" value="UniProtKB-KW"/>
</dbReference>
<evidence type="ECO:0000256" key="4">
    <source>
        <dbReference type="ARBA" id="ARBA00023163"/>
    </source>
</evidence>
<dbReference type="SUPFAM" id="SSF46785">
    <property type="entry name" value="Winged helix' DNA-binding domain"/>
    <property type="match status" value="1"/>
</dbReference>
<dbReference type="Gene3D" id="3.40.190.290">
    <property type="match status" value="1"/>
</dbReference>
<keyword evidence="2" id="KW-0805">Transcription regulation</keyword>
<dbReference type="PATRIC" id="fig|1423813.3.peg.1910"/>
<evidence type="ECO:0000256" key="3">
    <source>
        <dbReference type="ARBA" id="ARBA00023125"/>
    </source>
</evidence>
<dbReference type="OrthoDB" id="9803735at2"/>
<dbReference type="GO" id="GO:0003700">
    <property type="term" value="F:DNA-binding transcription factor activity"/>
    <property type="evidence" value="ECO:0007669"/>
    <property type="project" value="InterPro"/>
</dbReference>
<accession>A0A0R2AEG2</accession>
<dbReference type="CDD" id="cd05466">
    <property type="entry name" value="PBP2_LTTR_substrate"/>
    <property type="match status" value="1"/>
</dbReference>
<keyword evidence="7" id="KW-1185">Reference proteome</keyword>
<dbReference type="InterPro" id="IPR050950">
    <property type="entry name" value="HTH-type_LysR_regulators"/>
</dbReference>
<dbReference type="PROSITE" id="PS50931">
    <property type="entry name" value="HTH_LYSR"/>
    <property type="match status" value="1"/>
</dbReference>
<reference evidence="6 7" key="1">
    <citation type="journal article" date="2015" name="Genome Announc.">
        <title>Expanding the biotechnology potential of lactobacilli through comparative genomics of 213 strains and associated genera.</title>
        <authorList>
            <person name="Sun Z."/>
            <person name="Harris H.M."/>
            <person name="McCann A."/>
            <person name="Guo C."/>
            <person name="Argimon S."/>
            <person name="Zhang W."/>
            <person name="Yang X."/>
            <person name="Jeffery I.B."/>
            <person name="Cooney J.C."/>
            <person name="Kagawa T.F."/>
            <person name="Liu W."/>
            <person name="Song Y."/>
            <person name="Salvetti E."/>
            <person name="Wrobel A."/>
            <person name="Rasinkangas P."/>
            <person name="Parkhill J."/>
            <person name="Rea M.C."/>
            <person name="O'Sullivan O."/>
            <person name="Ritari J."/>
            <person name="Douillard F.P."/>
            <person name="Paul Ross R."/>
            <person name="Yang R."/>
            <person name="Briner A.E."/>
            <person name="Felis G.E."/>
            <person name="de Vos W.M."/>
            <person name="Barrangou R."/>
            <person name="Klaenhammer T.R."/>
            <person name="Caufield P.W."/>
            <person name="Cui Y."/>
            <person name="Zhang H."/>
            <person name="O'Toole P.W."/>
        </authorList>
    </citation>
    <scope>NUCLEOTIDE SEQUENCE [LARGE SCALE GENOMIC DNA]</scope>
    <source>
        <strain evidence="6 7">DSM 20634</strain>
    </source>
</reference>